<reference evidence="7" key="1">
    <citation type="submission" date="2020-07" db="EMBL/GenBank/DDBJ databases">
        <authorList>
            <person name="Nieuwenhuis M."/>
            <person name="Van De Peppel L.J.J."/>
        </authorList>
    </citation>
    <scope>NUCLEOTIDE SEQUENCE</scope>
    <source>
        <strain evidence="7">AP01</strain>
        <tissue evidence="7">Mycelium</tissue>
    </source>
</reference>
<keyword evidence="8" id="KW-1185">Reference proteome</keyword>
<feature type="domain" description="Helicase ATP-binding" evidence="5">
    <location>
        <begin position="152"/>
        <end position="382"/>
    </location>
</feature>
<evidence type="ECO:0000256" key="4">
    <source>
        <dbReference type="SAM" id="MobiDB-lite"/>
    </source>
</evidence>
<dbReference type="OrthoDB" id="423559at2759"/>
<dbReference type="InterPro" id="IPR049730">
    <property type="entry name" value="SNF2/RAD54-like_C"/>
</dbReference>
<evidence type="ECO:0000259" key="5">
    <source>
        <dbReference type="PROSITE" id="PS51192"/>
    </source>
</evidence>
<proteinExistence type="predicted"/>
<dbReference type="Gene3D" id="3.40.50.300">
    <property type="entry name" value="P-loop containing nucleotide triphosphate hydrolases"/>
    <property type="match status" value="1"/>
</dbReference>
<dbReference type="PANTHER" id="PTHR45626:SF14">
    <property type="entry name" value="ATP-DEPENDENT DNA HELICASE (EUROFUNG)"/>
    <property type="match status" value="1"/>
</dbReference>
<comment type="caution">
    <text evidence="7">The sequence shown here is derived from an EMBL/GenBank/DDBJ whole genome shotgun (WGS) entry which is preliminary data.</text>
</comment>
<dbReference type="SMART" id="SM00490">
    <property type="entry name" value="HELICc"/>
    <property type="match status" value="1"/>
</dbReference>
<dbReference type="InterPro" id="IPR038718">
    <property type="entry name" value="SNF2-like_sf"/>
</dbReference>
<protein>
    <submittedName>
        <fullName evidence="7">Uncharacterized protein</fullName>
    </submittedName>
</protein>
<dbReference type="InterPro" id="IPR027417">
    <property type="entry name" value="P-loop_NTPase"/>
</dbReference>
<feature type="region of interest" description="Disordered" evidence="4">
    <location>
        <begin position="43"/>
        <end position="81"/>
    </location>
</feature>
<evidence type="ECO:0000313" key="8">
    <source>
        <dbReference type="Proteomes" id="UP000775547"/>
    </source>
</evidence>
<dbReference type="PANTHER" id="PTHR45626">
    <property type="entry name" value="TRANSCRIPTION TERMINATION FACTOR 2-RELATED"/>
    <property type="match status" value="1"/>
</dbReference>
<dbReference type="Pfam" id="PF00271">
    <property type="entry name" value="Helicase_C"/>
    <property type="match status" value="1"/>
</dbReference>
<dbReference type="EMBL" id="JABCKV010000086">
    <property type="protein sequence ID" value="KAG5644017.1"/>
    <property type="molecule type" value="Genomic_DNA"/>
</dbReference>
<dbReference type="InterPro" id="IPR000330">
    <property type="entry name" value="SNF2_N"/>
</dbReference>
<keyword evidence="1" id="KW-0547">Nucleotide-binding</keyword>
<dbReference type="SUPFAM" id="SSF52540">
    <property type="entry name" value="P-loop containing nucleoside triphosphate hydrolases"/>
    <property type="match status" value="2"/>
</dbReference>
<keyword evidence="3" id="KW-0067">ATP-binding</keyword>
<dbReference type="AlphaFoldDB" id="A0A9P7GB67"/>
<organism evidence="7 8">
    <name type="scientific">Asterophora parasitica</name>
    <dbReference type="NCBI Taxonomy" id="117018"/>
    <lineage>
        <taxon>Eukaryota</taxon>
        <taxon>Fungi</taxon>
        <taxon>Dikarya</taxon>
        <taxon>Basidiomycota</taxon>
        <taxon>Agaricomycotina</taxon>
        <taxon>Agaricomycetes</taxon>
        <taxon>Agaricomycetidae</taxon>
        <taxon>Agaricales</taxon>
        <taxon>Tricholomatineae</taxon>
        <taxon>Lyophyllaceae</taxon>
        <taxon>Asterophora</taxon>
    </lineage>
</organism>
<dbReference type="Pfam" id="PF00176">
    <property type="entry name" value="SNF2-rel_dom"/>
    <property type="match status" value="1"/>
</dbReference>
<dbReference type="CDD" id="cd18793">
    <property type="entry name" value="SF2_C_SNF"/>
    <property type="match status" value="1"/>
</dbReference>
<evidence type="ECO:0000256" key="2">
    <source>
        <dbReference type="ARBA" id="ARBA00022801"/>
    </source>
</evidence>
<dbReference type="InterPro" id="IPR050628">
    <property type="entry name" value="SNF2_RAD54_helicase_TF"/>
</dbReference>
<dbReference type="GO" id="GO:0005634">
    <property type="term" value="C:nucleus"/>
    <property type="evidence" value="ECO:0007669"/>
    <property type="project" value="TreeGrafter"/>
</dbReference>
<dbReference type="SMART" id="SM00487">
    <property type="entry name" value="DEXDc"/>
    <property type="match status" value="1"/>
</dbReference>
<evidence type="ECO:0000313" key="7">
    <source>
        <dbReference type="EMBL" id="KAG5644017.1"/>
    </source>
</evidence>
<dbReference type="GO" id="GO:0006281">
    <property type="term" value="P:DNA repair"/>
    <property type="evidence" value="ECO:0007669"/>
    <property type="project" value="TreeGrafter"/>
</dbReference>
<feature type="region of interest" description="Disordered" evidence="4">
    <location>
        <begin position="277"/>
        <end position="301"/>
    </location>
</feature>
<feature type="domain" description="Helicase C-terminal" evidence="6">
    <location>
        <begin position="587"/>
        <end position="750"/>
    </location>
</feature>
<evidence type="ECO:0000259" key="6">
    <source>
        <dbReference type="PROSITE" id="PS51194"/>
    </source>
</evidence>
<dbReference type="PROSITE" id="PS51194">
    <property type="entry name" value="HELICASE_CTER"/>
    <property type="match status" value="1"/>
</dbReference>
<reference evidence="7" key="2">
    <citation type="submission" date="2021-10" db="EMBL/GenBank/DDBJ databases">
        <title>Phylogenomics reveals ancestral predisposition of the termite-cultivated fungus Termitomyces towards a domesticated lifestyle.</title>
        <authorList>
            <person name="Auxier B."/>
            <person name="Grum-Grzhimaylo A."/>
            <person name="Cardenas M.E."/>
            <person name="Lodge J.D."/>
            <person name="Laessoe T."/>
            <person name="Pedersen O."/>
            <person name="Smith M.E."/>
            <person name="Kuyper T.W."/>
            <person name="Franco-Molano E.A."/>
            <person name="Baroni T.J."/>
            <person name="Aanen D.K."/>
        </authorList>
    </citation>
    <scope>NUCLEOTIDE SEQUENCE</scope>
    <source>
        <strain evidence="7">AP01</strain>
        <tissue evidence="7">Mycelium</tissue>
    </source>
</reference>
<evidence type="ECO:0000256" key="1">
    <source>
        <dbReference type="ARBA" id="ARBA00022741"/>
    </source>
</evidence>
<dbReference type="Proteomes" id="UP000775547">
    <property type="component" value="Unassembled WGS sequence"/>
</dbReference>
<name>A0A9P7GB67_9AGAR</name>
<accession>A0A9P7GB67</accession>
<evidence type="ECO:0000256" key="3">
    <source>
        <dbReference type="ARBA" id="ARBA00022840"/>
    </source>
</evidence>
<dbReference type="CDD" id="cd18008">
    <property type="entry name" value="DEXDc_SHPRH-like"/>
    <property type="match status" value="1"/>
</dbReference>
<keyword evidence="2" id="KW-0378">Hydrolase</keyword>
<sequence>MTFYPVELNLTTAAATYKPAFVPLQASRFDQAKIRDLTQKKVDTTKFPPPAPHGTPINIPSNKDIIRQRPPPPPTSRPAGDDYIPIVETPDDNLYISPADAEKALRDLMGGGMNDDQEIEVNMEEETIKGFRDDIKLLPHQIIGRSWMRDREDVSKKRMGGILADDMGLGKTIQTLTRIVEGRARKSDRDDGWSATTLCVLYASDTLPADNFDSVICPLALVGQWADEIAKMAVDVTVHKHHGSSRTSDPLALRKFRVVVTTYDVVKSEYEAHMSSAKDESQAKLTSKKTPVDSSDDEGSDGFGRSIAANAKKAKSNKKAALFGVKWWRIVLDEAHNIKNQATKGAIACCQLEAKFRWCLTGTPMQNNVAELFSLIKFLRIKPLNNWDTFNNQIAKPVKSGRGASRAMKRLQVVLKQIMLRRRKDQTLNGKALIELPKRLVEVISCPFDDAEKSFYNALEGKMESVIEKLMASNKGKNNYISVLLLLLRLRQACNHPILVSQDYGKDMDALEPKSKKGTEDDDADDLVGAFAQLGVSRKCQVCTTELGPHNTASGDRDLHCVDCADIARQAKEVGTGARPSSAKIRMILKLLDDIDFRSGREEKTIIFSQFTKMLDLIEPFLRDKGIEYVRYDGSMDAKAREAALTVIKTIKNVRVILISFKAGSTGLNLTACNNVILVDLWWNPALEDQAFDRAHRFGQKRDVNIFKLKIDETVEDRILTLQEKKRELARAALSGDKIKDMRLGMDDLLALFRPGGKDEEEEDYE</sequence>
<dbReference type="InterPro" id="IPR014001">
    <property type="entry name" value="Helicase_ATP-bd"/>
</dbReference>
<dbReference type="Gene3D" id="3.40.50.10810">
    <property type="entry name" value="Tandem AAA-ATPase domain"/>
    <property type="match status" value="2"/>
</dbReference>
<gene>
    <name evidence="7" type="ORF">DXG03_009232</name>
</gene>
<dbReference type="GO" id="GO:0016787">
    <property type="term" value="F:hydrolase activity"/>
    <property type="evidence" value="ECO:0007669"/>
    <property type="project" value="UniProtKB-KW"/>
</dbReference>
<dbReference type="GO" id="GO:0005524">
    <property type="term" value="F:ATP binding"/>
    <property type="evidence" value="ECO:0007669"/>
    <property type="project" value="UniProtKB-KW"/>
</dbReference>
<dbReference type="InterPro" id="IPR001650">
    <property type="entry name" value="Helicase_C-like"/>
</dbReference>
<dbReference type="GO" id="GO:0008094">
    <property type="term" value="F:ATP-dependent activity, acting on DNA"/>
    <property type="evidence" value="ECO:0007669"/>
    <property type="project" value="TreeGrafter"/>
</dbReference>
<dbReference type="PROSITE" id="PS51192">
    <property type="entry name" value="HELICASE_ATP_BIND_1"/>
    <property type="match status" value="1"/>
</dbReference>